<dbReference type="PANTHER" id="PTHR43918:SF12">
    <property type="entry name" value="ACETYLCHOLINESTERASE 1"/>
    <property type="match status" value="1"/>
</dbReference>
<keyword evidence="5" id="KW-0732">Signal</keyword>
<dbReference type="GO" id="GO:0019695">
    <property type="term" value="P:choline metabolic process"/>
    <property type="evidence" value="ECO:0007669"/>
    <property type="project" value="TreeGrafter"/>
</dbReference>
<name>A0A1S3DH42_DIACI</name>
<keyword evidence="3 5" id="KW-0378">Hydrolase</keyword>
<dbReference type="InterPro" id="IPR002018">
    <property type="entry name" value="CarbesteraseB"/>
</dbReference>
<evidence type="ECO:0000256" key="1">
    <source>
        <dbReference type="ARBA" id="ARBA00005964"/>
    </source>
</evidence>
<feature type="compositionally biased region" description="Acidic residues" evidence="6">
    <location>
        <begin position="67"/>
        <end position="83"/>
    </location>
</feature>
<dbReference type="STRING" id="121845.A0A1S3DH42"/>
<dbReference type="Proteomes" id="UP000079169">
    <property type="component" value="Unplaced"/>
</dbReference>
<evidence type="ECO:0000259" key="7">
    <source>
        <dbReference type="Pfam" id="PF00135"/>
    </source>
</evidence>
<evidence type="ECO:0000256" key="5">
    <source>
        <dbReference type="RuleBase" id="RU361235"/>
    </source>
</evidence>
<sequence length="380" mass="41914">MGPPVLLLVWLSVATSATVLRHTRHQMSPPSPDLSEDFSSTDAIFHHKNLLDLRMDADATSERIIDDEISITESDEEDPDDLEDHSMRMQADQPPLPGDPGSDPLVVKTTKGRIRGITLTAPTGKQVDAWLGIPYAQKPIGLNHNSNGGFNLHLATSYPPSHIRAPLDKILDTVHDNIEYFGGNRNNVTLFGESAGAVSVSFHLLSPLSRNLFSQAIMQSGAPTAPWAIIDQEESILRGLRLAEALKCPHDRNRIQDAIDCLKKVNATDMVNSEWGTLGICEFPFVPIVDGVFLTDIPVKSLRNKEIKKTNILMGSNTEEGNYFIIHFFTKYTVSIPPLASQTSILATLKPHTINQTGRGPRLKPCAFWKKYLPKLIAST</sequence>
<keyword evidence="8" id="KW-1185">Reference proteome</keyword>
<evidence type="ECO:0000313" key="9">
    <source>
        <dbReference type="RefSeq" id="XP_008480856.1"/>
    </source>
</evidence>
<dbReference type="EC" id="3.1.1.-" evidence="5"/>
<feature type="region of interest" description="Disordered" evidence="6">
    <location>
        <begin position="65"/>
        <end position="104"/>
    </location>
</feature>
<feature type="non-terminal residue" evidence="9">
    <location>
        <position position="380"/>
    </location>
</feature>
<accession>A0A1S3DH42</accession>
<feature type="domain" description="Carboxylesterase type B" evidence="7">
    <location>
        <begin position="171"/>
        <end position="331"/>
    </location>
</feature>
<proteinExistence type="inferred from homology"/>
<dbReference type="AlphaFoldDB" id="A0A1S3DH42"/>
<dbReference type="SUPFAM" id="SSF53474">
    <property type="entry name" value="alpha/beta-Hydrolases"/>
    <property type="match status" value="1"/>
</dbReference>
<evidence type="ECO:0000256" key="2">
    <source>
        <dbReference type="ARBA" id="ARBA00022487"/>
    </source>
</evidence>
<comment type="similarity">
    <text evidence="1 5">Belongs to the type-B carboxylesterase/lipase family.</text>
</comment>
<protein>
    <recommendedName>
        <fullName evidence="5">Carboxylic ester hydrolase</fullName>
        <ecNumber evidence="5">3.1.1.-</ecNumber>
    </recommendedName>
</protein>
<evidence type="ECO:0000256" key="6">
    <source>
        <dbReference type="SAM" id="MobiDB-lite"/>
    </source>
</evidence>
<dbReference type="GeneID" id="103517589"/>
<dbReference type="InterPro" id="IPR019826">
    <property type="entry name" value="Carboxylesterase_B_AS"/>
</dbReference>
<dbReference type="GO" id="GO:0006581">
    <property type="term" value="P:acetylcholine catabolic process"/>
    <property type="evidence" value="ECO:0007669"/>
    <property type="project" value="TreeGrafter"/>
</dbReference>
<feature type="signal peptide" evidence="5">
    <location>
        <begin position="1"/>
        <end position="17"/>
    </location>
</feature>
<dbReference type="GO" id="GO:0005886">
    <property type="term" value="C:plasma membrane"/>
    <property type="evidence" value="ECO:0007669"/>
    <property type="project" value="TreeGrafter"/>
</dbReference>
<keyword evidence="2" id="KW-0719">Serine esterase</keyword>
<evidence type="ECO:0000313" key="8">
    <source>
        <dbReference type="Proteomes" id="UP000079169"/>
    </source>
</evidence>
<dbReference type="PANTHER" id="PTHR43918">
    <property type="entry name" value="ACETYLCHOLINESTERASE"/>
    <property type="match status" value="1"/>
</dbReference>
<dbReference type="InterPro" id="IPR050654">
    <property type="entry name" value="AChE-related_enzymes"/>
</dbReference>
<dbReference type="PROSITE" id="PS00122">
    <property type="entry name" value="CARBOXYLESTERASE_B_1"/>
    <property type="match status" value="1"/>
</dbReference>
<dbReference type="GO" id="GO:0005615">
    <property type="term" value="C:extracellular space"/>
    <property type="evidence" value="ECO:0007669"/>
    <property type="project" value="TreeGrafter"/>
</dbReference>
<organism evidence="8 9">
    <name type="scientific">Diaphorina citri</name>
    <name type="common">Asian citrus psyllid</name>
    <dbReference type="NCBI Taxonomy" id="121845"/>
    <lineage>
        <taxon>Eukaryota</taxon>
        <taxon>Metazoa</taxon>
        <taxon>Ecdysozoa</taxon>
        <taxon>Arthropoda</taxon>
        <taxon>Hexapoda</taxon>
        <taxon>Insecta</taxon>
        <taxon>Pterygota</taxon>
        <taxon>Neoptera</taxon>
        <taxon>Paraneoptera</taxon>
        <taxon>Hemiptera</taxon>
        <taxon>Sternorrhyncha</taxon>
        <taxon>Psylloidea</taxon>
        <taxon>Psyllidae</taxon>
        <taxon>Diaphorininae</taxon>
        <taxon>Diaphorina</taxon>
    </lineage>
</organism>
<dbReference type="RefSeq" id="XP_008480856.1">
    <property type="nucleotide sequence ID" value="XM_008482634.2"/>
</dbReference>
<dbReference type="Pfam" id="PF00135">
    <property type="entry name" value="COesterase"/>
    <property type="match status" value="2"/>
</dbReference>
<evidence type="ECO:0000256" key="3">
    <source>
        <dbReference type="ARBA" id="ARBA00022801"/>
    </source>
</evidence>
<dbReference type="PaxDb" id="121845-A0A1S3DH42"/>
<feature type="domain" description="Carboxylesterase type B" evidence="7">
    <location>
        <begin position="105"/>
        <end position="141"/>
    </location>
</feature>
<dbReference type="GO" id="GO:0003990">
    <property type="term" value="F:acetylcholinesterase activity"/>
    <property type="evidence" value="ECO:0007669"/>
    <property type="project" value="TreeGrafter"/>
</dbReference>
<dbReference type="InterPro" id="IPR029058">
    <property type="entry name" value="AB_hydrolase_fold"/>
</dbReference>
<keyword evidence="4" id="KW-0325">Glycoprotein</keyword>
<gene>
    <name evidence="9" type="primary">LOC103517589</name>
</gene>
<reference evidence="9" key="1">
    <citation type="submission" date="2025-08" db="UniProtKB">
        <authorList>
            <consortium name="RefSeq"/>
        </authorList>
    </citation>
    <scope>IDENTIFICATION</scope>
</reference>
<dbReference type="Gene3D" id="3.40.50.1820">
    <property type="entry name" value="alpha/beta hydrolase"/>
    <property type="match status" value="2"/>
</dbReference>
<feature type="chain" id="PRO_5010003836" description="Carboxylic ester hydrolase" evidence="5">
    <location>
        <begin position="18"/>
        <end position="380"/>
    </location>
</feature>
<evidence type="ECO:0000256" key="4">
    <source>
        <dbReference type="ARBA" id="ARBA00023180"/>
    </source>
</evidence>
<dbReference type="KEGG" id="dci:103517589"/>